<sequence>MALGFVLPLLVIPSTLKNIYKERGQAAAIRVWLLASALAVPGMLLFVWVVALFFMG</sequence>
<proteinExistence type="predicted"/>
<protein>
    <submittedName>
        <fullName evidence="2">Uncharacterized protein</fullName>
    </submittedName>
</protein>
<gene>
    <name evidence="2" type="ORF">BV133_1539</name>
</gene>
<evidence type="ECO:0000313" key="2">
    <source>
        <dbReference type="EMBL" id="BAR99132.1"/>
    </source>
</evidence>
<accession>A0A182D311</accession>
<feature type="transmembrane region" description="Helical" evidence="1">
    <location>
        <begin position="27"/>
        <end position="54"/>
    </location>
</feature>
<keyword evidence="1" id="KW-0812">Transmembrane</keyword>
<keyword evidence="1" id="KW-1133">Transmembrane helix</keyword>
<keyword evidence="1" id="KW-0472">Membrane</keyword>
<dbReference type="EMBL" id="AP014854">
    <property type="protein sequence ID" value="BAR99132.1"/>
    <property type="molecule type" value="Genomic_DNA"/>
</dbReference>
<reference evidence="2" key="1">
    <citation type="journal article" date="2015" name="Genome Announc.">
        <title>Complete Genome Sequence of the Bacteriochlorophyll b-Producing Photosynthetic Bacterium Blastochloris viridis.</title>
        <authorList>
            <person name="Tsukatani Y."/>
            <person name="Hirose Y."/>
            <person name="Harada J."/>
            <person name="Misawa N."/>
            <person name="Mori K."/>
            <person name="Inoue K."/>
            <person name="Tamiaki H."/>
        </authorList>
    </citation>
    <scope>NUCLEOTIDE SEQUENCE [LARGE SCALE GENOMIC DNA]</scope>
    <source>
        <strain evidence="2">DSM 133</strain>
    </source>
</reference>
<dbReference type="AlphaFoldDB" id="A0A182D311"/>
<name>A0A182D311_BLAVI</name>
<organism evidence="2">
    <name type="scientific">Blastochloris viridis</name>
    <name type="common">Rhodopseudomonas viridis</name>
    <dbReference type="NCBI Taxonomy" id="1079"/>
    <lineage>
        <taxon>Bacteria</taxon>
        <taxon>Pseudomonadati</taxon>
        <taxon>Pseudomonadota</taxon>
        <taxon>Alphaproteobacteria</taxon>
        <taxon>Hyphomicrobiales</taxon>
        <taxon>Blastochloridaceae</taxon>
        <taxon>Blastochloris</taxon>
    </lineage>
</organism>
<evidence type="ECO:0000256" key="1">
    <source>
        <dbReference type="SAM" id="Phobius"/>
    </source>
</evidence>